<feature type="compositionally biased region" description="Polar residues" evidence="6">
    <location>
        <begin position="307"/>
        <end position="322"/>
    </location>
</feature>
<dbReference type="SMART" id="SM00028">
    <property type="entry name" value="TPR"/>
    <property type="match status" value="4"/>
</dbReference>
<dbReference type="SMART" id="SM00220">
    <property type="entry name" value="S_TKc"/>
    <property type="match status" value="1"/>
</dbReference>
<dbReference type="Gene3D" id="1.10.510.10">
    <property type="entry name" value="Transferase(Phosphotransferase) domain 1"/>
    <property type="match status" value="1"/>
</dbReference>
<dbReference type="Pfam" id="PF13424">
    <property type="entry name" value="TPR_12"/>
    <property type="match status" value="3"/>
</dbReference>
<dbReference type="EMBL" id="MQWD01000001">
    <property type="protein sequence ID" value="PAP75629.1"/>
    <property type="molecule type" value="Genomic_DNA"/>
</dbReference>
<evidence type="ECO:0000256" key="6">
    <source>
        <dbReference type="SAM" id="MobiDB-lite"/>
    </source>
</evidence>
<dbReference type="RefSeq" id="WP_095509270.1">
    <property type="nucleotide sequence ID" value="NZ_MQWD01000001.1"/>
</dbReference>
<dbReference type="InterPro" id="IPR008271">
    <property type="entry name" value="Ser/Thr_kinase_AS"/>
</dbReference>
<dbReference type="Gene3D" id="3.30.200.20">
    <property type="entry name" value="Phosphorylase Kinase, domain 1"/>
    <property type="match status" value="1"/>
</dbReference>
<dbReference type="GO" id="GO:0005524">
    <property type="term" value="F:ATP binding"/>
    <property type="evidence" value="ECO:0007669"/>
    <property type="project" value="UniProtKB-UniRule"/>
</dbReference>
<reference evidence="8 9" key="1">
    <citation type="submission" date="2016-11" db="EMBL/GenBank/DDBJ databases">
        <title>Study of marine rhodopsin-containing bacteria.</title>
        <authorList>
            <person name="Yoshizawa S."/>
            <person name="Kumagai Y."/>
            <person name="Kogure K."/>
        </authorList>
    </citation>
    <scope>NUCLEOTIDE SEQUENCE [LARGE SCALE GENOMIC DNA]</scope>
    <source>
        <strain evidence="8 9">SAORIC-28</strain>
    </source>
</reference>
<dbReference type="InterPro" id="IPR011009">
    <property type="entry name" value="Kinase-like_dom_sf"/>
</dbReference>
<evidence type="ECO:0000256" key="2">
    <source>
        <dbReference type="ARBA" id="ARBA00022741"/>
    </source>
</evidence>
<feature type="region of interest" description="Disordered" evidence="6">
    <location>
        <begin position="305"/>
        <end position="335"/>
    </location>
</feature>
<dbReference type="OrthoDB" id="1522248at2"/>
<sequence length="840" mass="89822">MPDPAPTPAAERLRRSLEIAGEAYEVAPEDRPAFVAEACDGDDALRLAVEDLLAFDERSHTLLDGGVGGLLDTAPPEVEAVGGYRVLHELGRGGMGVVYAAERVDGSFEKTVALKLVQSGKASEESARRFARERRVLARLDHAGIARLLDGGVTPDGRPYFIMERVDGEPITAYAAAHDLDLGARLALFLDACDAVAHAHRLLIVHRDLKPSNVFVTEDETGVPHVKLLDFGIAKALDEDDEDVLTRTGAALTPAYAAPEQVEGEPVTAATDVYALGVMLYELLVGRRPYSFPSRALAEVARVVRESQPTRPSTAVTPTSGTPRPAASGAWSAPPKTLRGDLDAIVLKALRKEPHRRYATAGELAADLRRHVEGRPVEARGDGLGYRTSRFVRRHRAGVAAAAALVVALVGGAAAVLWQARETAREATRANATLDYILGMFEAVDPVELEGGELRPADLLAPGLRQAAALDGQPLVQASLLEGLGRLGVSLGEFALADSVLGRAVAVRRRVQGADHPDLAAPLTLLAESFTEQRRYDEAIKAGEEAVALLQDTDDGDRLARAQVTLGGVRYRRNDSAAAEVLYRSALDIADAPGLRVSALTGIGSVLADDRPTDALRAYRQAVDLATASFGPGDPRTAEALYGYAETLLATGDTARAATLHEEALRTYERAYGHGDYRTATSLYTLAVLYHTQRPDLAERHYREALEAFERSTLDSDHLWTEYTRVALGGLLRQLGRPAEAAPLLEDGAASFADQLGSDDVRTLQARAGWGLALIETGRVDRGLPIVRDVDAKLREQEPGGAFHLALLEKLATALRGAGRETDARAVAERRAALAEGSSG</sequence>
<accession>A0A271IYN1</accession>
<organism evidence="8 9">
    <name type="scientific">Rubrivirga marina</name>
    <dbReference type="NCBI Taxonomy" id="1196024"/>
    <lineage>
        <taxon>Bacteria</taxon>
        <taxon>Pseudomonadati</taxon>
        <taxon>Rhodothermota</taxon>
        <taxon>Rhodothermia</taxon>
        <taxon>Rhodothermales</taxon>
        <taxon>Rubricoccaceae</taxon>
        <taxon>Rubrivirga</taxon>
    </lineage>
</organism>
<evidence type="ECO:0000256" key="3">
    <source>
        <dbReference type="ARBA" id="ARBA00022777"/>
    </source>
</evidence>
<dbReference type="Proteomes" id="UP000216339">
    <property type="component" value="Unassembled WGS sequence"/>
</dbReference>
<dbReference type="CDD" id="cd14014">
    <property type="entry name" value="STKc_PknB_like"/>
    <property type="match status" value="1"/>
</dbReference>
<dbReference type="PANTHER" id="PTHR43289:SF34">
    <property type="entry name" value="SERINE_THREONINE-PROTEIN KINASE YBDM-RELATED"/>
    <property type="match status" value="1"/>
</dbReference>
<evidence type="ECO:0000256" key="1">
    <source>
        <dbReference type="ARBA" id="ARBA00022679"/>
    </source>
</evidence>
<dbReference type="PROSITE" id="PS50011">
    <property type="entry name" value="PROTEIN_KINASE_DOM"/>
    <property type="match status" value="1"/>
</dbReference>
<dbReference type="PANTHER" id="PTHR43289">
    <property type="entry name" value="MITOGEN-ACTIVATED PROTEIN KINASE KINASE KINASE 20-RELATED"/>
    <property type="match status" value="1"/>
</dbReference>
<evidence type="ECO:0000313" key="9">
    <source>
        <dbReference type="Proteomes" id="UP000216339"/>
    </source>
</evidence>
<evidence type="ECO:0000259" key="7">
    <source>
        <dbReference type="PROSITE" id="PS50011"/>
    </source>
</evidence>
<name>A0A271IYN1_9BACT</name>
<dbReference type="InterPro" id="IPR019734">
    <property type="entry name" value="TPR_rpt"/>
</dbReference>
<dbReference type="SUPFAM" id="SSF56112">
    <property type="entry name" value="Protein kinase-like (PK-like)"/>
    <property type="match status" value="1"/>
</dbReference>
<dbReference type="Gene3D" id="1.25.40.10">
    <property type="entry name" value="Tetratricopeptide repeat domain"/>
    <property type="match status" value="2"/>
</dbReference>
<feature type="domain" description="Protein kinase" evidence="7">
    <location>
        <begin position="84"/>
        <end position="372"/>
    </location>
</feature>
<protein>
    <recommendedName>
        <fullName evidence="7">Protein kinase domain-containing protein</fullName>
    </recommendedName>
</protein>
<evidence type="ECO:0000256" key="5">
    <source>
        <dbReference type="PROSITE-ProRule" id="PRU10141"/>
    </source>
</evidence>
<keyword evidence="9" id="KW-1185">Reference proteome</keyword>
<keyword evidence="1" id="KW-0808">Transferase</keyword>
<evidence type="ECO:0000256" key="4">
    <source>
        <dbReference type="ARBA" id="ARBA00022840"/>
    </source>
</evidence>
<dbReference type="InterPro" id="IPR011990">
    <property type="entry name" value="TPR-like_helical_dom_sf"/>
</dbReference>
<dbReference type="Pfam" id="PF00069">
    <property type="entry name" value="Pkinase"/>
    <property type="match status" value="1"/>
</dbReference>
<evidence type="ECO:0000313" key="8">
    <source>
        <dbReference type="EMBL" id="PAP75629.1"/>
    </source>
</evidence>
<feature type="binding site" evidence="5">
    <location>
        <position position="115"/>
    </location>
    <ligand>
        <name>ATP</name>
        <dbReference type="ChEBI" id="CHEBI:30616"/>
    </ligand>
</feature>
<dbReference type="InterPro" id="IPR000719">
    <property type="entry name" value="Prot_kinase_dom"/>
</dbReference>
<dbReference type="PROSITE" id="PS00108">
    <property type="entry name" value="PROTEIN_KINASE_ST"/>
    <property type="match status" value="1"/>
</dbReference>
<keyword evidence="3" id="KW-0418">Kinase</keyword>
<dbReference type="InterPro" id="IPR017441">
    <property type="entry name" value="Protein_kinase_ATP_BS"/>
</dbReference>
<comment type="caution">
    <text evidence="8">The sequence shown here is derived from an EMBL/GenBank/DDBJ whole genome shotgun (WGS) entry which is preliminary data.</text>
</comment>
<gene>
    <name evidence="8" type="ORF">BSZ37_03850</name>
</gene>
<dbReference type="AlphaFoldDB" id="A0A271IYN1"/>
<dbReference type="SUPFAM" id="SSF48452">
    <property type="entry name" value="TPR-like"/>
    <property type="match status" value="2"/>
</dbReference>
<dbReference type="PROSITE" id="PS00107">
    <property type="entry name" value="PROTEIN_KINASE_ATP"/>
    <property type="match status" value="1"/>
</dbReference>
<keyword evidence="4 5" id="KW-0067">ATP-binding</keyword>
<proteinExistence type="predicted"/>
<dbReference type="GO" id="GO:0004674">
    <property type="term" value="F:protein serine/threonine kinase activity"/>
    <property type="evidence" value="ECO:0007669"/>
    <property type="project" value="TreeGrafter"/>
</dbReference>
<keyword evidence="2 5" id="KW-0547">Nucleotide-binding</keyword>